<dbReference type="InterPro" id="IPR003593">
    <property type="entry name" value="AAA+_ATPase"/>
</dbReference>
<dbReference type="PANTHER" id="PTHR43117">
    <property type="entry name" value="OSMOPROTECTANT IMPORT ATP-BINDING PROTEIN OSMV"/>
    <property type="match status" value="1"/>
</dbReference>
<dbReference type="PROSITE" id="PS50893">
    <property type="entry name" value="ABC_TRANSPORTER_2"/>
    <property type="match status" value="1"/>
</dbReference>
<feature type="domain" description="ABC transporter" evidence="6">
    <location>
        <begin position="22"/>
        <end position="256"/>
    </location>
</feature>
<dbReference type="SUPFAM" id="SSF54631">
    <property type="entry name" value="CBS-domain pair"/>
    <property type="match status" value="1"/>
</dbReference>
<dbReference type="EMBL" id="QSFS01000013">
    <property type="protein sequence ID" value="RHA67749.1"/>
    <property type="molecule type" value="Genomic_DNA"/>
</dbReference>
<evidence type="ECO:0000256" key="2">
    <source>
        <dbReference type="ARBA" id="ARBA00022448"/>
    </source>
</evidence>
<protein>
    <recommendedName>
        <fullName evidence="5">ABC-type quaternary amine transporter</fullName>
        <ecNumber evidence="5">7.6.2.9</ecNumber>
    </recommendedName>
</protein>
<evidence type="ECO:0000313" key="9">
    <source>
        <dbReference type="Proteomes" id="UP000283630"/>
    </source>
</evidence>
<accession>A0A413SJH3</accession>
<keyword evidence="2" id="KW-0813">Transport</keyword>
<comment type="similarity">
    <text evidence="1">Belongs to the ABC transporter superfamily.</text>
</comment>
<evidence type="ECO:0000313" key="8">
    <source>
        <dbReference type="EMBL" id="RHA67749.1"/>
    </source>
</evidence>
<evidence type="ECO:0000256" key="4">
    <source>
        <dbReference type="ARBA" id="ARBA00022840"/>
    </source>
</evidence>
<dbReference type="GO" id="GO:0016887">
    <property type="term" value="F:ATP hydrolysis activity"/>
    <property type="evidence" value="ECO:0007669"/>
    <property type="project" value="InterPro"/>
</dbReference>
<proteinExistence type="inferred from homology"/>
<evidence type="ECO:0000256" key="1">
    <source>
        <dbReference type="ARBA" id="ARBA00005417"/>
    </source>
</evidence>
<name>A0A413SJH3_9FIRM</name>
<keyword evidence="3" id="KW-0547">Nucleotide-binding</keyword>
<dbReference type="InterPro" id="IPR027417">
    <property type="entry name" value="P-loop_NTPase"/>
</dbReference>
<evidence type="ECO:0000259" key="6">
    <source>
        <dbReference type="PROSITE" id="PS50893"/>
    </source>
</evidence>
<dbReference type="SUPFAM" id="SSF52540">
    <property type="entry name" value="P-loop containing nucleoside triphosphate hydrolases"/>
    <property type="match status" value="1"/>
</dbReference>
<dbReference type="SMART" id="SM00382">
    <property type="entry name" value="AAA"/>
    <property type="match status" value="1"/>
</dbReference>
<sequence length="331" mass="37308">MKSEYQEKRRIDMKKEWRTGMIEIKNVTKIYDEIRAVNQLNLTVCDGEIFVLLGSSGCGKSTTLNMINRLIEPTEGNIYIDGKDIKDFKPEILRRSIGYVVQGTGLFPNMTVGQNIGIVPKMLKWNSQEIKRRVKELLEMIGLDPDKYVKKYPHQLSGGEAQRIGVARALAANPGILLMDEPFGAVDPINRANLQNEFMKLQKKLHTTVVLVTHDIGEAMKMGDRIALMDQGRLQGVGTPRELLCNKDNQFICEFMGNDSFINILNCYTVKEYVQPVNVQAGISIHETCNLKEAIAKMIENAVNVLDVTNDQGIVCGQIEINRLVHVLKEM</sequence>
<dbReference type="InterPro" id="IPR046342">
    <property type="entry name" value="CBS_dom_sf"/>
</dbReference>
<dbReference type="AlphaFoldDB" id="A0A413SJH3"/>
<evidence type="ECO:0000256" key="5">
    <source>
        <dbReference type="ARBA" id="ARBA00066388"/>
    </source>
</evidence>
<dbReference type="Pfam" id="PF00005">
    <property type="entry name" value="ABC_tran"/>
    <property type="match status" value="1"/>
</dbReference>
<dbReference type="EMBL" id="QRWH01000023">
    <property type="protein sequence ID" value="RGT06742.1"/>
    <property type="molecule type" value="Genomic_DNA"/>
</dbReference>
<dbReference type="Proteomes" id="UP000283630">
    <property type="component" value="Unassembled WGS sequence"/>
</dbReference>
<dbReference type="PROSITE" id="PS00211">
    <property type="entry name" value="ABC_TRANSPORTER_1"/>
    <property type="match status" value="1"/>
</dbReference>
<comment type="caution">
    <text evidence="8">The sequence shown here is derived from an EMBL/GenBank/DDBJ whole genome shotgun (WGS) entry which is preliminary data.</text>
</comment>
<reference evidence="9 10" key="1">
    <citation type="submission" date="2018-08" db="EMBL/GenBank/DDBJ databases">
        <title>A genome reference for cultivated species of the human gut microbiota.</title>
        <authorList>
            <person name="Zou Y."/>
            <person name="Xue W."/>
            <person name="Luo G."/>
        </authorList>
    </citation>
    <scope>NUCLEOTIDE SEQUENCE [LARGE SCALE GENOMIC DNA]</scope>
    <source>
        <strain evidence="7 9">AF19-4AC</strain>
        <strain evidence="8 10">AM42-8</strain>
    </source>
</reference>
<keyword evidence="4 8" id="KW-0067">ATP-binding</keyword>
<evidence type="ECO:0000256" key="3">
    <source>
        <dbReference type="ARBA" id="ARBA00022741"/>
    </source>
</evidence>
<dbReference type="Proteomes" id="UP000285642">
    <property type="component" value="Unassembled WGS sequence"/>
</dbReference>
<evidence type="ECO:0000313" key="10">
    <source>
        <dbReference type="Proteomes" id="UP000285642"/>
    </source>
</evidence>
<gene>
    <name evidence="8" type="ORF">DW924_11560</name>
    <name evidence="7" type="ORF">DWX53_15380</name>
</gene>
<dbReference type="InterPro" id="IPR017871">
    <property type="entry name" value="ABC_transporter-like_CS"/>
</dbReference>
<dbReference type="InterPro" id="IPR003439">
    <property type="entry name" value="ABC_transporter-like_ATP-bd"/>
</dbReference>
<dbReference type="GO" id="GO:0015418">
    <property type="term" value="F:ABC-type quaternary ammonium compound transporting activity"/>
    <property type="evidence" value="ECO:0007669"/>
    <property type="project" value="UniProtKB-EC"/>
</dbReference>
<dbReference type="EC" id="7.6.2.9" evidence="5"/>
<dbReference type="Gene3D" id="3.40.50.300">
    <property type="entry name" value="P-loop containing nucleotide triphosphate hydrolases"/>
    <property type="match status" value="1"/>
</dbReference>
<organism evidence="8 10">
    <name type="scientific">Dorea formicigenerans</name>
    <dbReference type="NCBI Taxonomy" id="39486"/>
    <lineage>
        <taxon>Bacteria</taxon>
        <taxon>Bacillati</taxon>
        <taxon>Bacillota</taxon>
        <taxon>Clostridia</taxon>
        <taxon>Lachnospirales</taxon>
        <taxon>Lachnospiraceae</taxon>
        <taxon>Dorea</taxon>
    </lineage>
</organism>
<dbReference type="PANTHER" id="PTHR43117:SF4">
    <property type="entry name" value="OSMOPROTECTANT IMPORT ATP-BINDING PROTEIN OSMV"/>
    <property type="match status" value="1"/>
</dbReference>
<evidence type="ECO:0000313" key="7">
    <source>
        <dbReference type="EMBL" id="RGT06742.1"/>
    </source>
</evidence>
<dbReference type="FunFam" id="3.40.50.300:FF:000425">
    <property type="entry name" value="Probable ABC transporter, ATP-binding subunit"/>
    <property type="match status" value="1"/>
</dbReference>
<dbReference type="GO" id="GO:0005524">
    <property type="term" value="F:ATP binding"/>
    <property type="evidence" value="ECO:0007669"/>
    <property type="project" value="UniProtKB-KW"/>
</dbReference>